<reference evidence="6 7" key="1">
    <citation type="journal article" date="2015" name="Int. J. Syst. Evol. Microbiol.">
        <title>Carboxylicivirga linearis sp. nov., isolated from a sea cucumber culture pond.</title>
        <authorList>
            <person name="Wang F.Q."/>
            <person name="Zhou Y.X."/>
            <person name="Lin X.Z."/>
            <person name="Chen G.J."/>
            <person name="Du Z.J."/>
        </authorList>
    </citation>
    <scope>NUCLEOTIDE SEQUENCE [LARGE SCALE GENOMIC DNA]</scope>
    <source>
        <strain evidence="6 7">FB218</strain>
    </source>
</reference>
<name>A0ABS5K129_9BACT</name>
<dbReference type="PANTHER" id="PTHR30329">
    <property type="entry name" value="STATOR ELEMENT OF FLAGELLAR MOTOR COMPLEX"/>
    <property type="match status" value="1"/>
</dbReference>
<dbReference type="PROSITE" id="PS51123">
    <property type="entry name" value="OMPA_2"/>
    <property type="match status" value="1"/>
</dbReference>
<keyword evidence="2 4" id="KW-0472">Membrane</keyword>
<dbReference type="RefSeq" id="WP_212219589.1">
    <property type="nucleotide sequence ID" value="NZ_JAGUCO010000031.1"/>
</dbReference>
<comment type="subcellular location">
    <subcellularLocation>
        <location evidence="1">Cell outer membrane</location>
    </subcellularLocation>
</comment>
<dbReference type="Gene3D" id="3.30.1330.60">
    <property type="entry name" value="OmpA-like domain"/>
    <property type="match status" value="1"/>
</dbReference>
<sequence>MKYILLFSILLCHIEIIVSQDLSNASINFPDKIVSSKHKMGFKKMKANGKTIKYPPKVKSDKVTFMGGIGTINYSTNLSPEILFKRKGYHLFIPTGSYIIFGFENEVCDIPNTDDIFITCTGFICGKHLIDSACISVSNNNKKYYKIGNVHSRQDTSFDLKNAKIKKPIHYIKVEGLSASAYPYGYELVSVCGLKENNNSYQSEATELQKILIDSLKRKQKFAVFPDMFFEINDSRIKEDQKGNIDTICNKLKSISYKKIIITGYTDASGDKEYNLKLSKDRASSLAIELENHGIESDLIEIKGLGEEKLLDGEDIYSSKNRRVEIEIIY</sequence>
<dbReference type="Pfam" id="PF00691">
    <property type="entry name" value="OmpA"/>
    <property type="match status" value="1"/>
</dbReference>
<protein>
    <submittedName>
        <fullName evidence="6">OmpA family protein</fullName>
    </submittedName>
</protein>
<keyword evidence="7" id="KW-1185">Reference proteome</keyword>
<dbReference type="SUPFAM" id="SSF103088">
    <property type="entry name" value="OmpA-like"/>
    <property type="match status" value="1"/>
</dbReference>
<comment type="caution">
    <text evidence="6">The sequence shown here is derived from an EMBL/GenBank/DDBJ whole genome shotgun (WGS) entry which is preliminary data.</text>
</comment>
<dbReference type="CDD" id="cd07185">
    <property type="entry name" value="OmpA_C-like"/>
    <property type="match status" value="1"/>
</dbReference>
<evidence type="ECO:0000256" key="1">
    <source>
        <dbReference type="ARBA" id="ARBA00004442"/>
    </source>
</evidence>
<dbReference type="Proteomes" id="UP000708576">
    <property type="component" value="Unassembled WGS sequence"/>
</dbReference>
<dbReference type="PANTHER" id="PTHR30329:SF21">
    <property type="entry name" value="LIPOPROTEIN YIAD-RELATED"/>
    <property type="match status" value="1"/>
</dbReference>
<dbReference type="InterPro" id="IPR036737">
    <property type="entry name" value="OmpA-like_sf"/>
</dbReference>
<evidence type="ECO:0000259" key="5">
    <source>
        <dbReference type="PROSITE" id="PS51123"/>
    </source>
</evidence>
<organism evidence="6 7">
    <name type="scientific">Carboxylicivirga linearis</name>
    <dbReference type="NCBI Taxonomy" id="1628157"/>
    <lineage>
        <taxon>Bacteria</taxon>
        <taxon>Pseudomonadati</taxon>
        <taxon>Bacteroidota</taxon>
        <taxon>Bacteroidia</taxon>
        <taxon>Marinilabiliales</taxon>
        <taxon>Marinilabiliaceae</taxon>
        <taxon>Carboxylicivirga</taxon>
    </lineage>
</organism>
<dbReference type="InterPro" id="IPR050330">
    <property type="entry name" value="Bact_OuterMem_StrucFunc"/>
</dbReference>
<dbReference type="InterPro" id="IPR006664">
    <property type="entry name" value="OMP_bac"/>
</dbReference>
<dbReference type="InterPro" id="IPR006665">
    <property type="entry name" value="OmpA-like"/>
</dbReference>
<evidence type="ECO:0000313" key="6">
    <source>
        <dbReference type="EMBL" id="MBS2100877.1"/>
    </source>
</evidence>
<evidence type="ECO:0000256" key="2">
    <source>
        <dbReference type="ARBA" id="ARBA00023136"/>
    </source>
</evidence>
<dbReference type="PRINTS" id="PR01021">
    <property type="entry name" value="OMPADOMAIN"/>
</dbReference>
<feature type="domain" description="OmpA-like" evidence="5">
    <location>
        <begin position="217"/>
        <end position="330"/>
    </location>
</feature>
<dbReference type="EMBL" id="JAGUCO010000031">
    <property type="protein sequence ID" value="MBS2100877.1"/>
    <property type="molecule type" value="Genomic_DNA"/>
</dbReference>
<evidence type="ECO:0000256" key="3">
    <source>
        <dbReference type="ARBA" id="ARBA00023237"/>
    </source>
</evidence>
<gene>
    <name evidence="6" type="ORF">KEM10_21500</name>
</gene>
<accession>A0ABS5K129</accession>
<evidence type="ECO:0000256" key="4">
    <source>
        <dbReference type="PROSITE-ProRule" id="PRU00473"/>
    </source>
</evidence>
<keyword evidence="3" id="KW-0998">Cell outer membrane</keyword>
<evidence type="ECO:0000313" key="7">
    <source>
        <dbReference type="Proteomes" id="UP000708576"/>
    </source>
</evidence>
<proteinExistence type="predicted"/>